<dbReference type="AlphaFoldDB" id="A0A9W8RWJ2"/>
<keyword evidence="3" id="KW-1185">Reference proteome</keyword>
<feature type="region of interest" description="Disordered" evidence="1">
    <location>
        <begin position="130"/>
        <end position="202"/>
    </location>
</feature>
<sequence length="620" mass="69909">MQLQGDFTDRCPICCRKLDESEPKATHSTHHSTLPLPETSDNAPDAVPAESMVAKEKIERLMKRVRFSQQEHHSAEETDTEDGTDTRSASLTNPDSLTVNSATDLMMKHIATHLQSLALLTPRLASSEFEEGETRDFASSEGPSSSRTLGQRSTIEDDTEHVDFGDTYERASSPVITPPVIKNSNTKPPVRETSDATEPMNWEDLLSAAPYDEKEDDNINHMKKTKMSELNRLFSALLDGLQAPDYSVEAEASGVIQSQRSRLLDIQRSGSNSANRSIAFCSAAKGISFETLQSFFKAALSLQDRGQHDMLVDYCAEQVWVSHSYQDEDLTRGRRSATNSRRILFSLLVLADRPLDVLWFVRGEITDLDIPLSWRTLQEVIPHWTEKEISHFTFLQNLPAPLNFETVNIITSSFHSRDGRHDDFIRYVDQNLQEGLDGDGHKAQFISPSITQAWWKKPGGNRIPRAVDYSIHARPATILNGYLNIFSILVYIGRTSLINWFIRHNCQDQQLPILDPLRFGNDPTLVGMMTEFCNIQWMFCPIIFSSDTPMDKRSLDRRQILPIKEESTKISKAHNPESVIRVVTLHPGCYDQIWSPTVGFTPLSLSFFLSQILDPGLASP</sequence>
<protein>
    <submittedName>
        <fullName evidence="2">Uncharacterized protein</fullName>
    </submittedName>
</protein>
<comment type="caution">
    <text evidence="2">The sequence shown here is derived from an EMBL/GenBank/DDBJ whole genome shotgun (WGS) entry which is preliminary data.</text>
</comment>
<gene>
    <name evidence="2" type="ORF">NW762_008858</name>
</gene>
<evidence type="ECO:0000313" key="3">
    <source>
        <dbReference type="Proteomes" id="UP001152049"/>
    </source>
</evidence>
<dbReference type="OrthoDB" id="9992527at2759"/>
<dbReference type="EMBL" id="JAOQAZ010000018">
    <property type="protein sequence ID" value="KAJ4256762.1"/>
    <property type="molecule type" value="Genomic_DNA"/>
</dbReference>
<feature type="compositionally biased region" description="Polar residues" evidence="1">
    <location>
        <begin position="87"/>
        <end position="96"/>
    </location>
</feature>
<feature type="region of interest" description="Disordered" evidence="1">
    <location>
        <begin position="67"/>
        <end position="96"/>
    </location>
</feature>
<dbReference type="Proteomes" id="UP001152049">
    <property type="component" value="Unassembled WGS sequence"/>
</dbReference>
<feature type="region of interest" description="Disordered" evidence="1">
    <location>
        <begin position="21"/>
        <end position="45"/>
    </location>
</feature>
<feature type="compositionally biased region" description="Polar residues" evidence="1">
    <location>
        <begin position="141"/>
        <end position="153"/>
    </location>
</feature>
<evidence type="ECO:0000313" key="2">
    <source>
        <dbReference type="EMBL" id="KAJ4256762.1"/>
    </source>
</evidence>
<evidence type="ECO:0000256" key="1">
    <source>
        <dbReference type="SAM" id="MobiDB-lite"/>
    </source>
</evidence>
<name>A0A9W8RWJ2_9HYPO</name>
<organism evidence="2 3">
    <name type="scientific">Fusarium torreyae</name>
    <dbReference type="NCBI Taxonomy" id="1237075"/>
    <lineage>
        <taxon>Eukaryota</taxon>
        <taxon>Fungi</taxon>
        <taxon>Dikarya</taxon>
        <taxon>Ascomycota</taxon>
        <taxon>Pezizomycotina</taxon>
        <taxon>Sordariomycetes</taxon>
        <taxon>Hypocreomycetidae</taxon>
        <taxon>Hypocreales</taxon>
        <taxon>Nectriaceae</taxon>
        <taxon>Fusarium</taxon>
    </lineage>
</organism>
<reference evidence="2" key="1">
    <citation type="submission" date="2022-09" db="EMBL/GenBank/DDBJ databases">
        <title>Fusarium specimens isolated from Avocado Roots.</title>
        <authorList>
            <person name="Stajich J."/>
            <person name="Roper C."/>
            <person name="Heimlech-Rivalta G."/>
        </authorList>
    </citation>
    <scope>NUCLEOTIDE SEQUENCE</scope>
    <source>
        <strain evidence="2">CF00136</strain>
    </source>
</reference>
<proteinExistence type="predicted"/>
<accession>A0A9W8RWJ2</accession>